<protein>
    <submittedName>
        <fullName evidence="1">Uncharacterized protein</fullName>
    </submittedName>
</protein>
<accession>A0AAW1ESK6</accession>
<dbReference type="AlphaFoldDB" id="A0AAW1ESK6"/>
<comment type="caution">
    <text evidence="1">The sequence shown here is derived from an EMBL/GenBank/DDBJ whole genome shotgun (WGS) entry which is preliminary data.</text>
</comment>
<name>A0AAW1ESK6_ZOAVI</name>
<organism evidence="1 2">
    <name type="scientific">Zoarces viviparus</name>
    <name type="common">Viviparous eelpout</name>
    <name type="synonym">Blennius viviparus</name>
    <dbReference type="NCBI Taxonomy" id="48416"/>
    <lineage>
        <taxon>Eukaryota</taxon>
        <taxon>Metazoa</taxon>
        <taxon>Chordata</taxon>
        <taxon>Craniata</taxon>
        <taxon>Vertebrata</taxon>
        <taxon>Euteleostomi</taxon>
        <taxon>Actinopterygii</taxon>
        <taxon>Neopterygii</taxon>
        <taxon>Teleostei</taxon>
        <taxon>Neoteleostei</taxon>
        <taxon>Acanthomorphata</taxon>
        <taxon>Eupercaria</taxon>
        <taxon>Perciformes</taxon>
        <taxon>Cottioidei</taxon>
        <taxon>Zoarcales</taxon>
        <taxon>Zoarcidae</taxon>
        <taxon>Zoarcinae</taxon>
        <taxon>Zoarces</taxon>
    </lineage>
</organism>
<dbReference type="Proteomes" id="UP001488805">
    <property type="component" value="Unassembled WGS sequence"/>
</dbReference>
<evidence type="ECO:0000313" key="1">
    <source>
        <dbReference type="EMBL" id="KAK9525373.1"/>
    </source>
</evidence>
<reference evidence="1 2" key="1">
    <citation type="journal article" date="2024" name="Genome Biol. Evol.">
        <title>Chromosome-level genome assembly of the viviparous eelpout Zoarces viviparus.</title>
        <authorList>
            <person name="Fuhrmann N."/>
            <person name="Brasseur M.V."/>
            <person name="Bakowski C.E."/>
            <person name="Podsiadlowski L."/>
            <person name="Prost S."/>
            <person name="Krehenwinkel H."/>
            <person name="Mayer C."/>
        </authorList>
    </citation>
    <scope>NUCLEOTIDE SEQUENCE [LARGE SCALE GENOMIC DNA]</scope>
    <source>
        <strain evidence="1">NO-MEL_2022_Ind0_liver</strain>
    </source>
</reference>
<evidence type="ECO:0000313" key="2">
    <source>
        <dbReference type="Proteomes" id="UP001488805"/>
    </source>
</evidence>
<sequence length="110" mass="11927">MDYLKRSCGWFSQRSPVPVNAGPQLSPFPVTAGLQFSLFPAATDPESQSPELQFPELQFPEQLRQSGHRHPACSPERFCLSASSPGHESGLPCFAPVRPPLFCSSVAGLV</sequence>
<gene>
    <name evidence="1" type="ORF">VZT92_016087</name>
</gene>
<dbReference type="EMBL" id="JBCEZU010000134">
    <property type="protein sequence ID" value="KAK9525373.1"/>
    <property type="molecule type" value="Genomic_DNA"/>
</dbReference>
<proteinExistence type="predicted"/>
<keyword evidence="2" id="KW-1185">Reference proteome</keyword>